<accession>A0A5K3EZ16</accession>
<sequence length="76" mass="8739">QFHTIAQVCYSSGVYWHRHFRTCWLNPILCRSAIQWHARKIGCQPETNTSGNWHITRGEASVVNSDGLRLTCFSGF</sequence>
<proteinExistence type="predicted"/>
<name>A0A5K3EZ16_MESCO</name>
<organism evidence="1">
    <name type="scientific">Mesocestoides corti</name>
    <name type="common">Flatworm</name>
    <dbReference type="NCBI Taxonomy" id="53468"/>
    <lineage>
        <taxon>Eukaryota</taxon>
        <taxon>Metazoa</taxon>
        <taxon>Spiralia</taxon>
        <taxon>Lophotrochozoa</taxon>
        <taxon>Platyhelminthes</taxon>
        <taxon>Cestoda</taxon>
        <taxon>Eucestoda</taxon>
        <taxon>Cyclophyllidea</taxon>
        <taxon>Mesocestoididae</taxon>
        <taxon>Mesocestoides</taxon>
    </lineage>
</organism>
<dbReference type="WBParaSite" id="MCU_004269-RA">
    <property type="protein sequence ID" value="MCU_004269-RA"/>
    <property type="gene ID" value="MCU_004269"/>
</dbReference>
<reference evidence="1" key="1">
    <citation type="submission" date="2019-11" db="UniProtKB">
        <authorList>
            <consortium name="WormBaseParasite"/>
        </authorList>
    </citation>
    <scope>IDENTIFICATION</scope>
</reference>
<evidence type="ECO:0000313" key="1">
    <source>
        <dbReference type="WBParaSite" id="MCU_004269-RA"/>
    </source>
</evidence>
<protein>
    <submittedName>
        <fullName evidence="1">SRCR domain-containing protein</fullName>
    </submittedName>
</protein>
<dbReference type="AlphaFoldDB" id="A0A5K3EZ16"/>